<dbReference type="InterPro" id="IPR036186">
    <property type="entry name" value="Serpin_sf"/>
</dbReference>
<dbReference type="GO" id="GO:0005615">
    <property type="term" value="C:extracellular space"/>
    <property type="evidence" value="ECO:0007669"/>
    <property type="project" value="InterPro"/>
</dbReference>
<dbReference type="VEuPathDB" id="HostDB:ENSCPOG00000001848"/>
<evidence type="ECO:0000256" key="4">
    <source>
        <dbReference type="ARBA" id="ARBA00022900"/>
    </source>
</evidence>
<evidence type="ECO:0000256" key="1">
    <source>
        <dbReference type="ARBA" id="ARBA00009500"/>
    </source>
</evidence>
<reference evidence="8" key="3">
    <citation type="submission" date="2025-09" db="UniProtKB">
        <authorList>
            <consortium name="Ensembl"/>
        </authorList>
    </citation>
    <scope>IDENTIFICATION</scope>
    <source>
        <strain evidence="8">2N</strain>
    </source>
</reference>
<evidence type="ECO:0000313" key="9">
    <source>
        <dbReference type="Proteomes" id="UP000005447"/>
    </source>
</evidence>
<evidence type="ECO:0000259" key="7">
    <source>
        <dbReference type="SMART" id="SM00093"/>
    </source>
</evidence>
<reference evidence="9" key="1">
    <citation type="journal article" date="2011" name="Nature">
        <title>A high-resolution map of human evolutionary constraint using 29 mammals.</title>
        <authorList>
            <person name="Lindblad-Toh K."/>
            <person name="Garber M."/>
            <person name="Zuk O."/>
            <person name="Lin M.F."/>
            <person name="Parker B.J."/>
            <person name="Washietl S."/>
            <person name="Kheradpour P."/>
            <person name="Ernst J."/>
            <person name="Jordan G."/>
            <person name="Mauceli E."/>
            <person name="Ward L.D."/>
            <person name="Lowe C.B."/>
            <person name="Holloway A.K."/>
            <person name="Clamp M."/>
            <person name="Gnerre S."/>
            <person name="Alfoldi J."/>
            <person name="Beal K."/>
            <person name="Chang J."/>
            <person name="Clawson H."/>
            <person name="Cuff J."/>
            <person name="Di Palma F."/>
            <person name="Fitzgerald S."/>
            <person name="Flicek P."/>
            <person name="Guttman M."/>
            <person name="Hubisz M.J."/>
            <person name="Jaffe D.B."/>
            <person name="Jungreis I."/>
            <person name="Kent W.J."/>
            <person name="Kostka D."/>
            <person name="Lara M."/>
            <person name="Martins A.L."/>
            <person name="Massingham T."/>
            <person name="Moltke I."/>
            <person name="Raney B.J."/>
            <person name="Rasmussen M.D."/>
            <person name="Robinson J."/>
            <person name="Stark A."/>
            <person name="Vilella A.J."/>
            <person name="Wen J."/>
            <person name="Xie X."/>
            <person name="Zody M.C."/>
            <person name="Baldwin J."/>
            <person name="Bloom T."/>
            <person name="Chin C.W."/>
            <person name="Heiman D."/>
            <person name="Nicol R."/>
            <person name="Nusbaum C."/>
            <person name="Young S."/>
            <person name="Wilkinson J."/>
            <person name="Worley K.C."/>
            <person name="Kovar C.L."/>
            <person name="Muzny D.M."/>
            <person name="Gibbs R.A."/>
            <person name="Cree A."/>
            <person name="Dihn H.H."/>
            <person name="Fowler G."/>
            <person name="Jhangiani S."/>
            <person name="Joshi V."/>
            <person name="Lee S."/>
            <person name="Lewis L.R."/>
            <person name="Nazareth L.V."/>
            <person name="Okwuonu G."/>
            <person name="Santibanez J."/>
            <person name="Warren W.C."/>
            <person name="Mardis E.R."/>
            <person name="Weinstock G.M."/>
            <person name="Wilson R.K."/>
            <person name="Delehaunty K."/>
            <person name="Dooling D."/>
            <person name="Fronik C."/>
            <person name="Fulton L."/>
            <person name="Fulton B."/>
            <person name="Graves T."/>
            <person name="Minx P."/>
            <person name="Sodergren E."/>
            <person name="Birney E."/>
            <person name="Margulies E.H."/>
            <person name="Herrero J."/>
            <person name="Green E.D."/>
            <person name="Haussler D."/>
            <person name="Siepel A."/>
            <person name="Goldman N."/>
            <person name="Pollard K.S."/>
            <person name="Pedersen J.S."/>
            <person name="Lander E.S."/>
            <person name="Kellis M."/>
        </authorList>
    </citation>
    <scope>NUCLEOTIDE SEQUENCE [LARGE SCALE GENOMIC DNA]</scope>
    <source>
        <strain evidence="9">2N</strain>
    </source>
</reference>
<dbReference type="InParanoid" id="H0UX67"/>
<dbReference type="AlphaFoldDB" id="H0UX67"/>
<feature type="domain" description="Serpin" evidence="7">
    <location>
        <begin position="84"/>
        <end position="439"/>
    </location>
</feature>
<dbReference type="InterPro" id="IPR000215">
    <property type="entry name" value="Serpin_fam"/>
</dbReference>
<dbReference type="Gene3D" id="2.30.39.10">
    <property type="entry name" value="Alpha-1-antitrypsin, domain 1"/>
    <property type="match status" value="1"/>
</dbReference>
<evidence type="ECO:0000256" key="3">
    <source>
        <dbReference type="ARBA" id="ARBA00022729"/>
    </source>
</evidence>
<proteinExistence type="inferred from homology"/>
<keyword evidence="5" id="KW-0325">Glycoprotein</keyword>
<dbReference type="STRING" id="10141.ENSCPOP00000001673"/>
<dbReference type="SUPFAM" id="SSF56574">
    <property type="entry name" value="Serpins"/>
    <property type="match status" value="1"/>
</dbReference>
<evidence type="ECO:0000256" key="6">
    <source>
        <dbReference type="RuleBase" id="RU000411"/>
    </source>
</evidence>
<name>H0UX67_CAVPO</name>
<dbReference type="SMART" id="SM00093">
    <property type="entry name" value="SERPIN"/>
    <property type="match status" value="1"/>
</dbReference>
<comment type="similarity">
    <text evidence="1 6">Belongs to the serpin family.</text>
</comment>
<reference evidence="8" key="2">
    <citation type="submission" date="2025-08" db="UniProtKB">
        <authorList>
            <consortium name="Ensembl"/>
        </authorList>
    </citation>
    <scope>IDENTIFICATION</scope>
    <source>
        <strain evidence="8">2N</strain>
    </source>
</reference>
<dbReference type="GO" id="GO:0004867">
    <property type="term" value="F:serine-type endopeptidase inhibitor activity"/>
    <property type="evidence" value="ECO:0007669"/>
    <property type="project" value="UniProtKB-KW"/>
</dbReference>
<dbReference type="OMA" id="EAHIHEC"/>
<dbReference type="GeneTree" id="ENSGT00940000154493"/>
<keyword evidence="2" id="KW-0646">Protease inhibitor</keyword>
<organism evidence="8 9">
    <name type="scientific">Cavia porcellus</name>
    <name type="common">Guinea pig</name>
    <dbReference type="NCBI Taxonomy" id="10141"/>
    <lineage>
        <taxon>Eukaryota</taxon>
        <taxon>Metazoa</taxon>
        <taxon>Chordata</taxon>
        <taxon>Craniata</taxon>
        <taxon>Vertebrata</taxon>
        <taxon>Euteleostomi</taxon>
        <taxon>Mammalia</taxon>
        <taxon>Eutheria</taxon>
        <taxon>Euarchontoglires</taxon>
        <taxon>Glires</taxon>
        <taxon>Rodentia</taxon>
        <taxon>Hystricomorpha</taxon>
        <taxon>Caviidae</taxon>
        <taxon>Cavia</taxon>
    </lineage>
</organism>
<dbReference type="Proteomes" id="UP000005447">
    <property type="component" value="Unassembled WGS sequence"/>
</dbReference>
<dbReference type="EMBL" id="AAKN02053409">
    <property type="status" value="NOT_ANNOTATED_CDS"/>
    <property type="molecule type" value="Genomic_DNA"/>
</dbReference>
<dbReference type="HOGENOM" id="CLU_023330_2_1_1"/>
<dbReference type="FunFam" id="3.30.497.10:FF:000001">
    <property type="entry name" value="Serine protease inhibitor"/>
    <property type="match status" value="1"/>
</dbReference>
<sequence length="442" mass="49782">MTSGIRYGTRSWALTQSLAFPSLSCRTMSSSISRALLLLAGLCSLVPGSWDADVEYTNGDLHDHEHHEFVVCHHVFYNIFDLAFSLYQKPAMSSTSTNTLLSPISIVAAFAMLSLGAKGDTLTQILEGLHFNMGIVSEAHIHECFQLLLHTFQHPDHHLQLSMGSSLFVNDDLILLHQFVQDIEELYYSEVISISFGNLKLARKQINSYVEKKSHGEIVDPVKVLKKDTDLVLVNYISFHGKWTVQFPAEYAAEEDFYIDKETTVRVPMINRLGVFLLSRNEELSSWVLVQHAVGDTMAFFILPDPGKMQELEEGLTQEHFNKILRTIGERSARIHFPRLTISATYDLRSILSTLGITKIFSDEADLSGVTEVASIKLSAAVHKAVLTINNKQTETEWTTDLEDSAWSQTLTSSHRPFLLFIREENTNIPLFVGKVLNPEQH</sequence>
<dbReference type="Ensembl" id="ENSCPOT00000001869.3">
    <property type="protein sequence ID" value="ENSCPOP00000001673.3"/>
    <property type="gene ID" value="ENSCPOG00000001848.4"/>
</dbReference>
<dbReference type="InterPro" id="IPR042178">
    <property type="entry name" value="Serpin_sf_1"/>
</dbReference>
<gene>
    <name evidence="8" type="primary">LOC100714351</name>
</gene>
<keyword evidence="9" id="KW-1185">Reference proteome</keyword>
<dbReference type="PANTHER" id="PTHR11461:SF165">
    <property type="entry name" value="ALPHA-1-ANTITRYPSIN"/>
    <property type="match status" value="1"/>
</dbReference>
<evidence type="ECO:0000256" key="5">
    <source>
        <dbReference type="ARBA" id="ARBA00023180"/>
    </source>
</evidence>
<protein>
    <recommendedName>
        <fullName evidence="7">Serpin domain-containing protein</fullName>
    </recommendedName>
</protein>
<dbReference type="InterPro" id="IPR023796">
    <property type="entry name" value="Serpin_dom"/>
</dbReference>
<dbReference type="InterPro" id="IPR042185">
    <property type="entry name" value="Serpin_sf_2"/>
</dbReference>
<evidence type="ECO:0000313" key="8">
    <source>
        <dbReference type="Ensembl" id="ENSCPOP00000001673.3"/>
    </source>
</evidence>
<dbReference type="Gene3D" id="3.30.497.10">
    <property type="entry name" value="Antithrombin, subunit I, domain 2"/>
    <property type="match status" value="1"/>
</dbReference>
<accession>H0UX67</accession>
<dbReference type="PANTHER" id="PTHR11461">
    <property type="entry name" value="SERINE PROTEASE INHIBITOR, SERPIN"/>
    <property type="match status" value="1"/>
</dbReference>
<keyword evidence="4" id="KW-0722">Serine protease inhibitor</keyword>
<dbReference type="FunFam" id="2.30.39.10:FF:000003">
    <property type="entry name" value="alpha-1-antitrypsin isoform X1"/>
    <property type="match status" value="1"/>
</dbReference>
<dbReference type="Pfam" id="PF00079">
    <property type="entry name" value="Serpin"/>
    <property type="match status" value="1"/>
</dbReference>
<keyword evidence="3" id="KW-0732">Signal</keyword>
<evidence type="ECO:0000256" key="2">
    <source>
        <dbReference type="ARBA" id="ARBA00022690"/>
    </source>
</evidence>
<dbReference type="eggNOG" id="KOG2392">
    <property type="taxonomic scope" value="Eukaryota"/>
</dbReference>